<dbReference type="Pfam" id="PF13280">
    <property type="entry name" value="WYL"/>
    <property type="match status" value="1"/>
</dbReference>
<dbReference type="InterPro" id="IPR026881">
    <property type="entry name" value="WYL_dom"/>
</dbReference>
<keyword evidence="4" id="KW-1185">Reference proteome</keyword>
<dbReference type="InterPro" id="IPR013196">
    <property type="entry name" value="HTH_11"/>
</dbReference>
<comment type="caution">
    <text evidence="3">The sequence shown here is derived from an EMBL/GenBank/DDBJ whole genome shotgun (WGS) entry which is preliminary data.</text>
</comment>
<dbReference type="InterPro" id="IPR036390">
    <property type="entry name" value="WH_DNA-bd_sf"/>
</dbReference>
<evidence type="ECO:0000259" key="2">
    <source>
        <dbReference type="Pfam" id="PF13280"/>
    </source>
</evidence>
<proteinExistence type="predicted"/>
<organism evidence="3 4">
    <name type="scientific">Marinobacter xestospongiae</name>
    <dbReference type="NCBI Taxonomy" id="994319"/>
    <lineage>
        <taxon>Bacteria</taxon>
        <taxon>Pseudomonadati</taxon>
        <taxon>Pseudomonadota</taxon>
        <taxon>Gammaproteobacteria</taxon>
        <taxon>Pseudomonadales</taxon>
        <taxon>Marinobacteraceae</taxon>
        <taxon>Marinobacter</taxon>
    </lineage>
</organism>
<dbReference type="PANTHER" id="PTHR34580:SF3">
    <property type="entry name" value="PROTEIN PAFB"/>
    <property type="match status" value="1"/>
</dbReference>
<name>A0ABU3W1Z5_9GAMM</name>
<accession>A0ABU3W1Z5</accession>
<protein>
    <submittedName>
        <fullName evidence="3">YafY family protein</fullName>
    </submittedName>
</protein>
<dbReference type="Proteomes" id="UP001269819">
    <property type="component" value="Unassembled WGS sequence"/>
</dbReference>
<dbReference type="Pfam" id="PF08279">
    <property type="entry name" value="HTH_11"/>
    <property type="match status" value="1"/>
</dbReference>
<reference evidence="3 4" key="1">
    <citation type="submission" date="2023-10" db="EMBL/GenBank/DDBJ databases">
        <title>Characteristics and mechanism of a salt-tolerant marine origin heterotrophic nitrifying- aerobic denitrifying bacteria Marinobacter xestospongiae HN1.</title>
        <authorList>
            <person name="Qi R."/>
        </authorList>
    </citation>
    <scope>NUCLEOTIDE SEQUENCE [LARGE SCALE GENOMIC DNA]</scope>
    <source>
        <strain evidence="3 4">HN1</strain>
    </source>
</reference>
<dbReference type="RefSeq" id="WP_316974492.1">
    <property type="nucleotide sequence ID" value="NZ_JAWIIJ010000010.1"/>
</dbReference>
<dbReference type="PROSITE" id="PS52050">
    <property type="entry name" value="WYL"/>
    <property type="match status" value="1"/>
</dbReference>
<dbReference type="InterPro" id="IPR036388">
    <property type="entry name" value="WH-like_DNA-bd_sf"/>
</dbReference>
<dbReference type="SUPFAM" id="SSF46785">
    <property type="entry name" value="Winged helix' DNA-binding domain"/>
    <property type="match status" value="1"/>
</dbReference>
<dbReference type="PANTHER" id="PTHR34580">
    <property type="match status" value="1"/>
</dbReference>
<evidence type="ECO:0000313" key="4">
    <source>
        <dbReference type="Proteomes" id="UP001269819"/>
    </source>
</evidence>
<evidence type="ECO:0000313" key="3">
    <source>
        <dbReference type="EMBL" id="MDV2080031.1"/>
    </source>
</evidence>
<dbReference type="EMBL" id="JAWIIJ010000010">
    <property type="protein sequence ID" value="MDV2080031.1"/>
    <property type="molecule type" value="Genomic_DNA"/>
</dbReference>
<feature type="domain" description="WYL" evidence="2">
    <location>
        <begin position="137"/>
        <end position="202"/>
    </location>
</feature>
<sequence>MSRTERLLDILQILRRHRRPVSGAVLAQETGVSLRTLYRDIATLQSMGAEIDGEPGMGYVLKPGFLLPPLMLSPTEIEALALGLKWASQRTDAPMGEAARNAMAKVGAVLPPELRHRFEDDALAVIPHWEATEREDLPVIRQALGEERKLLLGYADQHGARSERVVWPITVGYMDATQILAAWCELRGDYRHFRVDRIEHVSLLPERMPRRRRDLQKEWRDTILQNRPSEPS</sequence>
<gene>
    <name evidence="3" type="ORF">RYS15_15205</name>
</gene>
<dbReference type="InterPro" id="IPR051534">
    <property type="entry name" value="CBASS_pafABC_assoc_protein"/>
</dbReference>
<evidence type="ECO:0000259" key="1">
    <source>
        <dbReference type="Pfam" id="PF08279"/>
    </source>
</evidence>
<feature type="domain" description="Helix-turn-helix type 11" evidence="1">
    <location>
        <begin position="6"/>
        <end position="59"/>
    </location>
</feature>
<dbReference type="Gene3D" id="1.10.10.10">
    <property type="entry name" value="Winged helix-like DNA-binding domain superfamily/Winged helix DNA-binding domain"/>
    <property type="match status" value="1"/>
</dbReference>